<sequence>MTDYLESLDHMFAVWNSTHEAEQDRLAIAALEHNIQFVDPRHNIVGRDAFLRMVRETQAEHPGLRYGRSCEPQMQNNHCRYHWSIHHGDKEVMTGFDVTEVTDAGKIMKVIGFFGELDRSESASG</sequence>
<protein>
    <recommendedName>
        <fullName evidence="3">SnoaL-like domain-containing protein</fullName>
    </recommendedName>
</protein>
<evidence type="ECO:0008006" key="3">
    <source>
        <dbReference type="Google" id="ProtNLM"/>
    </source>
</evidence>
<reference evidence="1 2" key="1">
    <citation type="submission" date="2020-09" db="EMBL/GenBank/DDBJ databases">
        <authorList>
            <person name="Yoon J.-W."/>
        </authorList>
    </citation>
    <scope>NUCLEOTIDE SEQUENCE [LARGE SCALE GENOMIC DNA]</scope>
    <source>
        <strain evidence="1 2">KMU-140</strain>
    </source>
</reference>
<organism evidence="1 2">
    <name type="scientific">Erythrobacter rubeus</name>
    <dbReference type="NCBI Taxonomy" id="2760803"/>
    <lineage>
        <taxon>Bacteria</taxon>
        <taxon>Pseudomonadati</taxon>
        <taxon>Pseudomonadota</taxon>
        <taxon>Alphaproteobacteria</taxon>
        <taxon>Sphingomonadales</taxon>
        <taxon>Erythrobacteraceae</taxon>
        <taxon>Erythrobacter/Porphyrobacter group</taxon>
        <taxon>Erythrobacter</taxon>
    </lineage>
</organism>
<name>A0ABR8KTR5_9SPHN</name>
<gene>
    <name evidence="1" type="ORF">IB285_10095</name>
</gene>
<proteinExistence type="predicted"/>
<comment type="caution">
    <text evidence="1">The sequence shown here is derived from an EMBL/GenBank/DDBJ whole genome shotgun (WGS) entry which is preliminary data.</text>
</comment>
<evidence type="ECO:0000313" key="1">
    <source>
        <dbReference type="EMBL" id="MBD2842608.1"/>
    </source>
</evidence>
<dbReference type="EMBL" id="JACXLC010000001">
    <property type="protein sequence ID" value="MBD2842608.1"/>
    <property type="molecule type" value="Genomic_DNA"/>
</dbReference>
<dbReference type="Proteomes" id="UP000635384">
    <property type="component" value="Unassembled WGS sequence"/>
</dbReference>
<dbReference type="SUPFAM" id="SSF54427">
    <property type="entry name" value="NTF2-like"/>
    <property type="match status" value="1"/>
</dbReference>
<dbReference type="RefSeq" id="WP_190788054.1">
    <property type="nucleotide sequence ID" value="NZ_JACXLC010000001.1"/>
</dbReference>
<evidence type="ECO:0000313" key="2">
    <source>
        <dbReference type="Proteomes" id="UP000635384"/>
    </source>
</evidence>
<dbReference type="InterPro" id="IPR032710">
    <property type="entry name" value="NTF2-like_dom_sf"/>
</dbReference>
<dbReference type="Gene3D" id="3.10.450.50">
    <property type="match status" value="1"/>
</dbReference>
<accession>A0ABR8KTR5</accession>
<keyword evidence="2" id="KW-1185">Reference proteome</keyword>